<sequence>MTQYEVITRAVRRRLAGGAGWERQKNKVGIVDISLNVGQGDIPVGADFRAFPADFIAAVGELCDGLGRRHPQLRMEPGRRLHSTLLTLWHDPAAPPPGQGEALCRETARLVRPHNGFDFRFDRLLLTANGSLILVGDSAQVVSLRERVYREVKIAGALHKNIVHITLGRLVVDAPGTDMARLFTDIGENRGRVALPPIAACAAKFVVGGDTFATRYDVGQTDRLNALLAG</sequence>
<dbReference type="SUPFAM" id="SSF55144">
    <property type="entry name" value="LigT-like"/>
    <property type="match status" value="1"/>
</dbReference>
<dbReference type="Proteomes" id="UP000477739">
    <property type="component" value="Unassembled WGS sequence"/>
</dbReference>
<accession>A0A6L6IND8</accession>
<evidence type="ECO:0008006" key="3">
    <source>
        <dbReference type="Google" id="ProtNLM"/>
    </source>
</evidence>
<keyword evidence="2" id="KW-1185">Reference proteome</keyword>
<evidence type="ECO:0000313" key="2">
    <source>
        <dbReference type="Proteomes" id="UP000477739"/>
    </source>
</evidence>
<reference evidence="1 2" key="1">
    <citation type="submission" date="2019-11" db="EMBL/GenBank/DDBJ databases">
        <title>Escherichia alba sp. nov. isolated from the gut of plastic-eating superworms Zophobas atratus.</title>
        <authorList>
            <person name="Yang Y."/>
        </authorList>
    </citation>
    <scope>NUCLEOTIDE SEQUENCE [LARGE SCALE GENOMIC DNA]</scope>
    <source>
        <strain evidence="2">BIT-B35</strain>
    </source>
</reference>
<dbReference type="RefSeq" id="WP_155109540.1">
    <property type="nucleotide sequence ID" value="NZ_WMJZ01000028.1"/>
</dbReference>
<organism evidence="1 2">
    <name type="scientific">Intestinirhabdus alba</name>
    <dbReference type="NCBI Taxonomy" id="2899544"/>
    <lineage>
        <taxon>Bacteria</taxon>
        <taxon>Pseudomonadati</taxon>
        <taxon>Pseudomonadota</taxon>
        <taxon>Gammaproteobacteria</taxon>
        <taxon>Enterobacterales</taxon>
        <taxon>Enterobacteriaceae</taxon>
        <taxon>Intestinirhabdus</taxon>
    </lineage>
</organism>
<protein>
    <recommendedName>
        <fullName evidence="3">2'-5' RNA ligase</fullName>
    </recommendedName>
</protein>
<dbReference type="OrthoDB" id="6463463at2"/>
<proteinExistence type="predicted"/>
<gene>
    <name evidence="1" type="ORF">GJV78_17440</name>
</gene>
<dbReference type="InterPro" id="IPR009097">
    <property type="entry name" value="Cyclic_Pdiesterase"/>
</dbReference>
<dbReference type="EMBL" id="WMJZ01000028">
    <property type="protein sequence ID" value="MTH48019.1"/>
    <property type="molecule type" value="Genomic_DNA"/>
</dbReference>
<name>A0A6L6IND8_9ENTR</name>
<evidence type="ECO:0000313" key="1">
    <source>
        <dbReference type="EMBL" id="MTH48019.1"/>
    </source>
</evidence>
<comment type="caution">
    <text evidence="1">The sequence shown here is derived from an EMBL/GenBank/DDBJ whole genome shotgun (WGS) entry which is preliminary data.</text>
</comment>
<dbReference type="Gene3D" id="3.90.1140.10">
    <property type="entry name" value="Cyclic phosphodiesterase"/>
    <property type="match status" value="1"/>
</dbReference>
<dbReference type="AlphaFoldDB" id="A0A6L6IND8"/>